<name>A0AAD3YBE5_9TREE</name>
<dbReference type="GO" id="GO:0030234">
    <property type="term" value="F:enzyme regulator activity"/>
    <property type="evidence" value="ECO:0007669"/>
    <property type="project" value="UniProtKB-UniRule"/>
</dbReference>
<comment type="function">
    <text evidence="7">Regulatory subunit of the dolichol-phosphate mannose (DPM) synthase complex; essential for the ER localization.</text>
</comment>
<feature type="transmembrane region" description="Helical" evidence="7">
    <location>
        <begin position="12"/>
        <end position="34"/>
    </location>
</feature>
<keyword evidence="3 7" id="KW-0812">Transmembrane</keyword>
<dbReference type="InterPro" id="IPR009914">
    <property type="entry name" value="DPM2"/>
</dbReference>
<evidence type="ECO:0000256" key="2">
    <source>
        <dbReference type="ARBA" id="ARBA00005478"/>
    </source>
</evidence>
<gene>
    <name evidence="8" type="primary">dpm2</name>
    <name evidence="8" type="ORF">CspeluHIS016_0210740</name>
</gene>
<comment type="caution">
    <text evidence="8">The sequence shown here is derived from an EMBL/GenBank/DDBJ whole genome shotgun (WGS) entry which is preliminary data.</text>
</comment>
<keyword evidence="6 7" id="KW-0472">Membrane</keyword>
<accession>A0AAD3YBE5</accession>
<protein>
    <recommendedName>
        <fullName evidence="7">Dolichol phosphate-mannose biosynthesis regulatory protein</fullName>
    </recommendedName>
</protein>
<organism evidence="8 9">
    <name type="scientific">Cutaneotrichosporon spelunceum</name>
    <dbReference type="NCBI Taxonomy" id="1672016"/>
    <lineage>
        <taxon>Eukaryota</taxon>
        <taxon>Fungi</taxon>
        <taxon>Dikarya</taxon>
        <taxon>Basidiomycota</taxon>
        <taxon>Agaricomycotina</taxon>
        <taxon>Tremellomycetes</taxon>
        <taxon>Trichosporonales</taxon>
        <taxon>Trichosporonaceae</taxon>
        <taxon>Cutaneotrichosporon</taxon>
    </lineage>
</organism>
<dbReference type="GO" id="GO:0005789">
    <property type="term" value="C:endoplasmic reticulum membrane"/>
    <property type="evidence" value="ECO:0007669"/>
    <property type="project" value="UniProtKB-SubCell"/>
</dbReference>
<dbReference type="EMBL" id="BTCM01000002">
    <property type="protein sequence ID" value="GMK56018.1"/>
    <property type="molecule type" value="Genomic_DNA"/>
</dbReference>
<reference evidence="8" key="1">
    <citation type="journal article" date="2023" name="BMC Genomics">
        <title>Chromosome-level genome assemblies of Cutaneotrichosporon spp. (Trichosporonales, Basidiomycota) reveal imbalanced evolution between nucleotide sequences and chromosome synteny.</title>
        <authorList>
            <person name="Kobayashi Y."/>
            <person name="Kayamori A."/>
            <person name="Aoki K."/>
            <person name="Shiwa Y."/>
            <person name="Matsutani M."/>
            <person name="Fujita N."/>
            <person name="Sugita T."/>
            <person name="Iwasaki W."/>
            <person name="Tanaka N."/>
            <person name="Takashima M."/>
        </authorList>
    </citation>
    <scope>NUCLEOTIDE SEQUENCE</scope>
    <source>
        <strain evidence="8">HIS016</strain>
    </source>
</reference>
<comment type="pathway">
    <text evidence="7">Protein modification; protein glycosylation.</text>
</comment>
<comment type="subunit">
    <text evidence="7">Component of the dolichol-phosphate mannose (DPM) synthase complex.</text>
</comment>
<evidence type="ECO:0000256" key="5">
    <source>
        <dbReference type="ARBA" id="ARBA00022989"/>
    </source>
</evidence>
<dbReference type="Pfam" id="PF07297">
    <property type="entry name" value="DPM2"/>
    <property type="match status" value="1"/>
</dbReference>
<dbReference type="GO" id="GO:0180047">
    <property type="term" value="P:dolichol phosphate mannose biosynthetic process"/>
    <property type="evidence" value="ECO:0007669"/>
    <property type="project" value="InterPro"/>
</dbReference>
<evidence type="ECO:0000256" key="3">
    <source>
        <dbReference type="ARBA" id="ARBA00022692"/>
    </source>
</evidence>
<evidence type="ECO:0000256" key="4">
    <source>
        <dbReference type="ARBA" id="ARBA00022824"/>
    </source>
</evidence>
<feature type="transmembrane region" description="Helical" evidence="7">
    <location>
        <begin position="54"/>
        <end position="73"/>
    </location>
</feature>
<proteinExistence type="inferred from homology"/>
<keyword evidence="9" id="KW-1185">Reference proteome</keyword>
<evidence type="ECO:0000256" key="1">
    <source>
        <dbReference type="ARBA" id="ARBA00004477"/>
    </source>
</evidence>
<evidence type="ECO:0000256" key="7">
    <source>
        <dbReference type="RuleBase" id="RU365084"/>
    </source>
</evidence>
<comment type="similarity">
    <text evidence="2 7">Belongs to the DPM2 family.</text>
</comment>
<dbReference type="GO" id="GO:0006506">
    <property type="term" value="P:GPI anchor biosynthetic process"/>
    <property type="evidence" value="ECO:0007669"/>
    <property type="project" value="TreeGrafter"/>
</dbReference>
<evidence type="ECO:0000313" key="8">
    <source>
        <dbReference type="EMBL" id="GMK56018.1"/>
    </source>
</evidence>
<dbReference type="AlphaFoldDB" id="A0AAD3YBE5"/>
<evidence type="ECO:0000313" key="9">
    <source>
        <dbReference type="Proteomes" id="UP001222932"/>
    </source>
</evidence>
<sequence>MATSDKALGAGMLLVAAAVFLYYTTWALLLPFVAADSVLHTLFLPREWAVRGPALLLLLGVAGIGAFFAKVTAAEAAKRRAREGKAA</sequence>
<evidence type="ECO:0000256" key="6">
    <source>
        <dbReference type="ARBA" id="ARBA00023136"/>
    </source>
</evidence>
<dbReference type="PANTHER" id="PTHR15039:SF11">
    <property type="entry name" value="DOLICHOL PHOSPHATE-MANNOSE BIOSYNTHESIS REGULATORY PROTEIN"/>
    <property type="match status" value="1"/>
</dbReference>
<reference evidence="8" key="2">
    <citation type="submission" date="2023-06" db="EMBL/GenBank/DDBJ databases">
        <authorList>
            <person name="Kobayashi Y."/>
            <person name="Kayamori A."/>
            <person name="Aoki K."/>
            <person name="Shiwa Y."/>
            <person name="Fujita N."/>
            <person name="Sugita T."/>
            <person name="Iwasaki W."/>
            <person name="Tanaka N."/>
            <person name="Takashima M."/>
        </authorList>
    </citation>
    <scope>NUCLEOTIDE SEQUENCE</scope>
    <source>
        <strain evidence="8">HIS016</strain>
    </source>
</reference>
<keyword evidence="4 7" id="KW-0256">Endoplasmic reticulum</keyword>
<comment type="subcellular location">
    <subcellularLocation>
        <location evidence="1 7">Endoplasmic reticulum membrane</location>
        <topology evidence="1 7">Multi-pass membrane protein</topology>
    </subcellularLocation>
</comment>
<dbReference type="Proteomes" id="UP001222932">
    <property type="component" value="Unassembled WGS sequence"/>
</dbReference>
<keyword evidence="5 7" id="KW-1133">Transmembrane helix</keyword>
<dbReference type="PANTHER" id="PTHR15039">
    <property type="entry name" value="DOLICHOL PHOSPHATE-MANNOSE BIOSYNTHESIS REGULATORY PROTEIN"/>
    <property type="match status" value="1"/>
</dbReference>
<dbReference type="GO" id="GO:0033185">
    <property type="term" value="C:dolichol-phosphate-mannose synthase complex"/>
    <property type="evidence" value="ECO:0007669"/>
    <property type="project" value="TreeGrafter"/>
</dbReference>